<evidence type="ECO:0000313" key="5">
    <source>
        <dbReference type="EMBL" id="MBF1264677.1"/>
    </source>
</evidence>
<proteinExistence type="predicted"/>
<dbReference type="InterPro" id="IPR023646">
    <property type="entry name" value="Prisomal_replication_PriB"/>
</dbReference>
<reference evidence="5" key="1">
    <citation type="submission" date="2020-04" db="EMBL/GenBank/DDBJ databases">
        <title>Deep metagenomics examines the oral microbiome during advanced dental caries in children, revealing novel taxa and co-occurrences with host molecules.</title>
        <authorList>
            <person name="Baker J.L."/>
            <person name="Morton J.T."/>
            <person name="Dinis M."/>
            <person name="Alvarez R."/>
            <person name="Tran N.C."/>
            <person name="Knight R."/>
            <person name="Edlund A."/>
        </authorList>
    </citation>
    <scope>NUCLEOTIDE SEQUENCE</scope>
    <source>
        <strain evidence="5">JCVI_32_bin.62</strain>
    </source>
</reference>
<evidence type="ECO:0000313" key="6">
    <source>
        <dbReference type="Proteomes" id="UP000780345"/>
    </source>
</evidence>
<dbReference type="Gene3D" id="2.40.50.140">
    <property type="entry name" value="Nucleic acid-binding proteins"/>
    <property type="match status" value="1"/>
</dbReference>
<dbReference type="GO" id="GO:1990077">
    <property type="term" value="C:primosome complex"/>
    <property type="evidence" value="ECO:0007669"/>
    <property type="project" value="UniProtKB-KW"/>
</dbReference>
<dbReference type="AlphaFoldDB" id="A0A930DG11"/>
<dbReference type="InterPro" id="IPR012340">
    <property type="entry name" value="NA-bd_OB-fold"/>
</dbReference>
<dbReference type="GO" id="GO:0003697">
    <property type="term" value="F:single-stranded DNA binding"/>
    <property type="evidence" value="ECO:0007669"/>
    <property type="project" value="InterPro"/>
</dbReference>
<dbReference type="PROSITE" id="PS50935">
    <property type="entry name" value="SSB"/>
    <property type="match status" value="1"/>
</dbReference>
<comment type="caution">
    <text evidence="5">The sequence shown here is derived from an EMBL/GenBank/DDBJ whole genome shotgun (WGS) entry which is preliminary data.</text>
</comment>
<gene>
    <name evidence="5" type="primary">priB</name>
    <name evidence="5" type="ORF">HXM80_03140</name>
</gene>
<evidence type="ECO:0000256" key="1">
    <source>
        <dbReference type="ARBA" id="ARBA00022515"/>
    </source>
</evidence>
<evidence type="ECO:0000256" key="2">
    <source>
        <dbReference type="ARBA" id="ARBA00022705"/>
    </source>
</evidence>
<dbReference type="InterPro" id="IPR000424">
    <property type="entry name" value="Primosome_PriB/ssb"/>
</dbReference>
<keyword evidence="1" id="KW-0639">Primosome</keyword>
<dbReference type="EMBL" id="JABZQQ010000016">
    <property type="protein sequence ID" value="MBF1264677.1"/>
    <property type="molecule type" value="Genomic_DNA"/>
</dbReference>
<dbReference type="GO" id="GO:0006269">
    <property type="term" value="P:DNA replication, synthesis of primer"/>
    <property type="evidence" value="ECO:0007669"/>
    <property type="project" value="UniProtKB-KW"/>
</dbReference>
<evidence type="ECO:0000256" key="3">
    <source>
        <dbReference type="ARBA" id="ARBA00023125"/>
    </source>
</evidence>
<name>A0A930DG11_NEISI</name>
<dbReference type="NCBIfam" id="TIGR04418">
    <property type="entry name" value="PriB_gamma"/>
    <property type="match status" value="1"/>
</dbReference>
<accession>A0A930DG11</accession>
<keyword evidence="3 4" id="KW-0238">DNA-binding</keyword>
<dbReference type="Proteomes" id="UP000780345">
    <property type="component" value="Unassembled WGS sequence"/>
</dbReference>
<organism evidence="5 6">
    <name type="scientific">Neisseria sicca</name>
    <dbReference type="NCBI Taxonomy" id="490"/>
    <lineage>
        <taxon>Bacteria</taxon>
        <taxon>Pseudomonadati</taxon>
        <taxon>Pseudomonadota</taxon>
        <taxon>Betaproteobacteria</taxon>
        <taxon>Neisseriales</taxon>
        <taxon>Neisseriaceae</taxon>
        <taxon>Neisseria</taxon>
    </lineage>
</organism>
<keyword evidence="2" id="KW-0235">DNA replication</keyword>
<evidence type="ECO:0000256" key="4">
    <source>
        <dbReference type="PROSITE-ProRule" id="PRU00252"/>
    </source>
</evidence>
<dbReference type="Pfam" id="PF22657">
    <property type="entry name" value="SSB_1"/>
    <property type="match status" value="1"/>
</dbReference>
<dbReference type="SUPFAM" id="SSF50249">
    <property type="entry name" value="Nucleic acid-binding proteins"/>
    <property type="match status" value="1"/>
</dbReference>
<sequence>MRLDNLTKLTALIYKVEPLRYTPAGIPVLDIMLKHESWQEENGQKCLVSFEIPARILGKQAEEWQYRQDTMVEAEGFLAQRSKRFPRPILRIQNIKEYKG</sequence>
<protein>
    <submittedName>
        <fullName evidence="5">Primosomal replication protein N</fullName>
    </submittedName>
</protein>